<dbReference type="Proteomes" id="UP000004477">
    <property type="component" value="Unassembled WGS sequence"/>
</dbReference>
<accession>D1PC34</accession>
<evidence type="ECO:0000313" key="2">
    <source>
        <dbReference type="Proteomes" id="UP000004477"/>
    </source>
</evidence>
<evidence type="ECO:0000313" key="1">
    <source>
        <dbReference type="EMBL" id="EFB35860.1"/>
    </source>
</evidence>
<dbReference type="STRING" id="537011.PREVCOP_04765"/>
<sequence>MGLKMTLNNFDPSCPKKEKNTGLLQIFFLKVRNSDNLYIPLPLDNKIISG</sequence>
<dbReference type="EMBL" id="ACBX02000012">
    <property type="protein sequence ID" value="EFB35860.1"/>
    <property type="molecule type" value="Genomic_DNA"/>
</dbReference>
<organism evidence="1 2">
    <name type="scientific">Segatella copri DSM 18205</name>
    <dbReference type="NCBI Taxonomy" id="537011"/>
    <lineage>
        <taxon>Bacteria</taxon>
        <taxon>Pseudomonadati</taxon>
        <taxon>Bacteroidota</taxon>
        <taxon>Bacteroidia</taxon>
        <taxon>Bacteroidales</taxon>
        <taxon>Prevotellaceae</taxon>
        <taxon>Segatella</taxon>
    </lineage>
</organism>
<comment type="caution">
    <text evidence="1">The sequence shown here is derived from an EMBL/GenBank/DDBJ whole genome shotgun (WGS) entry which is preliminary data.</text>
</comment>
<reference evidence="1" key="1">
    <citation type="submission" date="2009-11" db="EMBL/GenBank/DDBJ databases">
        <authorList>
            <person name="Weinstock G."/>
            <person name="Sodergren E."/>
            <person name="Clifton S."/>
            <person name="Fulton L."/>
            <person name="Fulton B."/>
            <person name="Courtney L."/>
            <person name="Fronick C."/>
            <person name="Harrison M."/>
            <person name="Strong C."/>
            <person name="Farmer C."/>
            <person name="Delahaunty K."/>
            <person name="Markovic C."/>
            <person name="Hall O."/>
            <person name="Minx P."/>
            <person name="Tomlinson C."/>
            <person name="Mitreva M."/>
            <person name="Nelson J."/>
            <person name="Hou S."/>
            <person name="Wollam A."/>
            <person name="Pepin K.H."/>
            <person name="Johnson M."/>
            <person name="Bhonagiri V."/>
            <person name="Nash W.E."/>
            <person name="Warren W."/>
            <person name="Chinwalla A."/>
            <person name="Mardis E.R."/>
            <person name="Wilson R.K."/>
        </authorList>
    </citation>
    <scope>NUCLEOTIDE SEQUENCE [LARGE SCALE GENOMIC DNA]</scope>
    <source>
        <strain evidence="1">DSM 18205</strain>
    </source>
</reference>
<gene>
    <name evidence="1" type="ORF">PREVCOP_04765</name>
</gene>
<name>D1PC34_9BACT</name>
<dbReference type="HOGENOM" id="CLU_3121148_0_0_10"/>
<protein>
    <submittedName>
        <fullName evidence="1">Uncharacterized protein</fullName>
    </submittedName>
</protein>
<keyword evidence="2" id="KW-1185">Reference proteome</keyword>
<dbReference type="PaxDb" id="537011-PREVCOP_04765"/>
<dbReference type="AlphaFoldDB" id="D1PC34"/>
<proteinExistence type="predicted"/>